<dbReference type="InterPro" id="IPR036774">
    <property type="entry name" value="ERV/ALR_sulphydryl_oxid_sf"/>
</dbReference>
<keyword evidence="3 8" id="KW-0285">Flavoprotein</keyword>
<evidence type="ECO:0000313" key="10">
    <source>
        <dbReference type="EMBL" id="KIM22853.1"/>
    </source>
</evidence>
<dbReference type="PANTHER" id="PTHR12645:SF0">
    <property type="entry name" value="FAD-LINKED SULFHYDRYL OXIDASE ALR"/>
    <property type="match status" value="1"/>
</dbReference>
<keyword evidence="5 8" id="KW-0560">Oxidoreductase</keyword>
<dbReference type="Pfam" id="PF04777">
    <property type="entry name" value="Evr1_Alr"/>
    <property type="match status" value="1"/>
</dbReference>
<reference evidence="10 11" key="1">
    <citation type="submission" date="2014-04" db="EMBL/GenBank/DDBJ databases">
        <authorList>
            <consortium name="DOE Joint Genome Institute"/>
            <person name="Kuo A."/>
            <person name="Zuccaro A."/>
            <person name="Kohler A."/>
            <person name="Nagy L.G."/>
            <person name="Floudas D."/>
            <person name="Copeland A."/>
            <person name="Barry K.W."/>
            <person name="Cichocki N."/>
            <person name="Veneault-Fourrey C."/>
            <person name="LaButti K."/>
            <person name="Lindquist E.A."/>
            <person name="Lipzen A."/>
            <person name="Lundell T."/>
            <person name="Morin E."/>
            <person name="Murat C."/>
            <person name="Sun H."/>
            <person name="Tunlid A."/>
            <person name="Henrissat B."/>
            <person name="Grigoriev I.V."/>
            <person name="Hibbett D.S."/>
            <person name="Martin F."/>
            <person name="Nordberg H.P."/>
            <person name="Cantor M.N."/>
            <person name="Hua S.X."/>
        </authorList>
    </citation>
    <scope>NUCLEOTIDE SEQUENCE [LARGE SCALE GENOMIC DNA]</scope>
    <source>
        <strain evidence="10 11">MAFF 305830</strain>
    </source>
</reference>
<accession>A0A0C2W8S9</accession>
<evidence type="ECO:0000256" key="1">
    <source>
        <dbReference type="ARBA" id="ARBA00001974"/>
    </source>
</evidence>
<organism evidence="10 11">
    <name type="scientific">Serendipita vermifera MAFF 305830</name>
    <dbReference type="NCBI Taxonomy" id="933852"/>
    <lineage>
        <taxon>Eukaryota</taxon>
        <taxon>Fungi</taxon>
        <taxon>Dikarya</taxon>
        <taxon>Basidiomycota</taxon>
        <taxon>Agaricomycotina</taxon>
        <taxon>Agaricomycetes</taxon>
        <taxon>Sebacinales</taxon>
        <taxon>Serendipitaceae</taxon>
        <taxon>Serendipita</taxon>
    </lineage>
</organism>
<evidence type="ECO:0000256" key="5">
    <source>
        <dbReference type="ARBA" id="ARBA00023002"/>
    </source>
</evidence>
<dbReference type="FunFam" id="1.20.120.310:FF:000003">
    <property type="entry name" value="Sulfhydryl oxidase"/>
    <property type="match status" value="1"/>
</dbReference>
<dbReference type="HOGENOM" id="CLU_070631_1_0_1"/>
<evidence type="ECO:0000256" key="3">
    <source>
        <dbReference type="ARBA" id="ARBA00022630"/>
    </source>
</evidence>
<evidence type="ECO:0000256" key="6">
    <source>
        <dbReference type="ARBA" id="ARBA00023128"/>
    </source>
</evidence>
<proteinExistence type="predicted"/>
<evidence type="ECO:0000256" key="4">
    <source>
        <dbReference type="ARBA" id="ARBA00022827"/>
    </source>
</evidence>
<keyword evidence="4 8" id="KW-0274">FAD</keyword>
<evidence type="ECO:0000313" key="11">
    <source>
        <dbReference type="Proteomes" id="UP000054097"/>
    </source>
</evidence>
<evidence type="ECO:0000256" key="7">
    <source>
        <dbReference type="ARBA" id="ARBA00023157"/>
    </source>
</evidence>
<evidence type="ECO:0000256" key="2">
    <source>
        <dbReference type="ARBA" id="ARBA00004569"/>
    </source>
</evidence>
<keyword evidence="7" id="KW-1015">Disulfide bond</keyword>
<dbReference type="InterPro" id="IPR017905">
    <property type="entry name" value="ERV/ALR_sulphydryl_oxidase"/>
</dbReference>
<dbReference type="GO" id="GO:0016971">
    <property type="term" value="F:flavin-dependent sulfhydryl oxidase activity"/>
    <property type="evidence" value="ECO:0007669"/>
    <property type="project" value="InterPro"/>
</dbReference>
<name>A0A0C2W8S9_SERVB</name>
<dbReference type="Gene3D" id="1.20.120.310">
    <property type="entry name" value="ERV/ALR sulfhydryl oxidase domain"/>
    <property type="match status" value="1"/>
</dbReference>
<evidence type="ECO:0000256" key="8">
    <source>
        <dbReference type="RuleBase" id="RU371123"/>
    </source>
</evidence>
<dbReference type="GO" id="GO:0005758">
    <property type="term" value="C:mitochondrial intermembrane space"/>
    <property type="evidence" value="ECO:0007669"/>
    <property type="project" value="UniProtKB-SubCell"/>
</dbReference>
<dbReference type="GO" id="GO:0050660">
    <property type="term" value="F:flavin adenine dinucleotide binding"/>
    <property type="evidence" value="ECO:0007669"/>
    <property type="project" value="TreeGrafter"/>
</dbReference>
<gene>
    <name evidence="10" type="ORF">M408DRAFT_332717</name>
</gene>
<feature type="domain" description="ERV/ALR sulfhydryl oxidase" evidence="9">
    <location>
        <begin position="65"/>
        <end position="165"/>
    </location>
</feature>
<comment type="catalytic activity">
    <reaction evidence="8">
        <text>2 R'C(R)SH + O2 = R'C(R)S-S(R)CR' + H2O2</text>
        <dbReference type="Rhea" id="RHEA:17357"/>
        <dbReference type="ChEBI" id="CHEBI:15379"/>
        <dbReference type="ChEBI" id="CHEBI:16240"/>
        <dbReference type="ChEBI" id="CHEBI:16520"/>
        <dbReference type="ChEBI" id="CHEBI:17412"/>
        <dbReference type="EC" id="1.8.3.2"/>
    </reaction>
</comment>
<dbReference type="PANTHER" id="PTHR12645">
    <property type="entry name" value="ALR/ERV"/>
    <property type="match status" value="1"/>
</dbReference>
<keyword evidence="6" id="KW-0496">Mitochondrion</keyword>
<dbReference type="OrthoDB" id="17199at2759"/>
<comment type="subcellular location">
    <subcellularLocation>
        <location evidence="2">Mitochondrion intermembrane space</location>
    </subcellularLocation>
</comment>
<protein>
    <recommendedName>
        <fullName evidence="8">Sulfhydryl oxidase</fullName>
        <ecNumber evidence="8">1.8.3.2</ecNumber>
    </recommendedName>
</protein>
<dbReference type="AlphaFoldDB" id="A0A0C2W8S9"/>
<keyword evidence="11" id="KW-1185">Reference proteome</keyword>
<dbReference type="EMBL" id="KN824347">
    <property type="protein sequence ID" value="KIM22853.1"/>
    <property type="molecule type" value="Genomic_DNA"/>
</dbReference>
<dbReference type="PROSITE" id="PS51324">
    <property type="entry name" value="ERV_ALR"/>
    <property type="match status" value="1"/>
</dbReference>
<dbReference type="EC" id="1.8.3.2" evidence="8"/>
<sequence>MAEDAKKQQQLPPGMVIGPDGKPCKACTVFKDFAKTKGTVPGSGSKQAATAATMMGALATRPTECPPDSEKLGRSTWTFLHTAAAYYPVNPTPQHRRSMLSLLQSLPILYPCNYCAEHLGGEMQKNPPDVSGRAQLSKWLCDVHNEVNDRLGKDKFDCSRVIERWKDGPADGSCD</sequence>
<dbReference type="InterPro" id="IPR039799">
    <property type="entry name" value="ALR/ERV"/>
</dbReference>
<dbReference type="SUPFAM" id="SSF69000">
    <property type="entry name" value="FAD-dependent thiol oxidase"/>
    <property type="match status" value="1"/>
</dbReference>
<dbReference type="STRING" id="933852.A0A0C2W8S9"/>
<evidence type="ECO:0000259" key="9">
    <source>
        <dbReference type="PROSITE" id="PS51324"/>
    </source>
</evidence>
<dbReference type="Proteomes" id="UP000054097">
    <property type="component" value="Unassembled WGS sequence"/>
</dbReference>
<reference evidence="11" key="2">
    <citation type="submission" date="2015-01" db="EMBL/GenBank/DDBJ databases">
        <title>Evolutionary Origins and Diversification of the Mycorrhizal Mutualists.</title>
        <authorList>
            <consortium name="DOE Joint Genome Institute"/>
            <consortium name="Mycorrhizal Genomics Consortium"/>
            <person name="Kohler A."/>
            <person name="Kuo A."/>
            <person name="Nagy L.G."/>
            <person name="Floudas D."/>
            <person name="Copeland A."/>
            <person name="Barry K.W."/>
            <person name="Cichocki N."/>
            <person name="Veneault-Fourrey C."/>
            <person name="LaButti K."/>
            <person name="Lindquist E.A."/>
            <person name="Lipzen A."/>
            <person name="Lundell T."/>
            <person name="Morin E."/>
            <person name="Murat C."/>
            <person name="Riley R."/>
            <person name="Ohm R."/>
            <person name="Sun H."/>
            <person name="Tunlid A."/>
            <person name="Henrissat B."/>
            <person name="Grigoriev I.V."/>
            <person name="Hibbett D.S."/>
            <person name="Martin F."/>
        </authorList>
    </citation>
    <scope>NUCLEOTIDE SEQUENCE [LARGE SCALE GENOMIC DNA]</scope>
    <source>
        <strain evidence="11">MAFF 305830</strain>
    </source>
</reference>
<comment type="cofactor">
    <cofactor evidence="1 8">
        <name>FAD</name>
        <dbReference type="ChEBI" id="CHEBI:57692"/>
    </cofactor>
</comment>